<dbReference type="InterPro" id="IPR036640">
    <property type="entry name" value="ABC1_TM_sf"/>
</dbReference>
<dbReference type="SUPFAM" id="SSF90123">
    <property type="entry name" value="ABC transporter transmembrane region"/>
    <property type="match status" value="1"/>
</dbReference>
<dbReference type="Gene3D" id="3.40.50.300">
    <property type="entry name" value="P-loop containing nucleotide triphosphate hydrolases"/>
    <property type="match status" value="1"/>
</dbReference>
<dbReference type="InterPro" id="IPR003593">
    <property type="entry name" value="AAA+_ATPase"/>
</dbReference>
<dbReference type="InterPro" id="IPR027417">
    <property type="entry name" value="P-loop_NTPase"/>
</dbReference>
<keyword evidence="5 11" id="KW-0067">ATP-binding</keyword>
<dbReference type="SMART" id="SM00382">
    <property type="entry name" value="AAA"/>
    <property type="match status" value="1"/>
</dbReference>
<feature type="transmembrane region" description="Helical" evidence="8">
    <location>
        <begin position="177"/>
        <end position="194"/>
    </location>
</feature>
<dbReference type="EMBL" id="CP155571">
    <property type="protein sequence ID" value="XFO71040.1"/>
    <property type="molecule type" value="Genomic_DNA"/>
</dbReference>
<keyword evidence="12" id="KW-1185">Reference proteome</keyword>
<dbReference type="InterPro" id="IPR011527">
    <property type="entry name" value="ABC1_TM_dom"/>
</dbReference>
<feature type="transmembrane region" description="Helical" evidence="8">
    <location>
        <begin position="56"/>
        <end position="77"/>
    </location>
</feature>
<dbReference type="CDD" id="cd03223">
    <property type="entry name" value="ABCD_peroxisomal_ALDP"/>
    <property type="match status" value="1"/>
</dbReference>
<keyword evidence="6 8" id="KW-1133">Transmembrane helix</keyword>
<sequence length="566" mass="64701">MVKLALSYWLSAVAPKAWILSLFLVFCTGLLAFLNMQLNNWQVDFYNHLQQHNLSGFFQDLVQFVIITSILVTTSGWQTHSKMLLQICWRQWLTNTYISLWLHNQTYFRIKFTATPIDNPDQRIEEDIQLFVTHSLDLAVGLLRHLVTLVIFSAVLWKLSGDLTILLFGTPYIIPGYLVWSALLYSAFGTWITVKIGRPLMILNNIQQSNEADFRYKLVRVKEYAECIALYRGACWEKNSLFKNFSRIIATYLAMIKTTRNITWISSAYTQLSTVFAFLIASPRYFNDELQLGQLFEIAGAYWYVHSALSYIIESFGKFAQWRAVTDRLRLFYAQLKSLEQMNKKTLSICNHNTLLTKELSIFSPAGHILINKLSLEVTAGDSLLITGPSGCGKSTLLQTLAGIWPYFDGRISLPSHSGVLFLPQKPYLPVDSLRNVVLYPQKADLIPDTKIKEALTICKLNGLLSQLDMEADWSKTLSLGELQRLALVRAFIHQPKWLFLDEITACIDADTEAQIYQVLREKLPHSSLISIGHRDSLKVHHRRILELNGTGDWRCFEQPQASAAL</sequence>
<evidence type="ECO:0000259" key="9">
    <source>
        <dbReference type="PROSITE" id="PS50893"/>
    </source>
</evidence>
<keyword evidence="2" id="KW-0813">Transport</keyword>
<protein>
    <submittedName>
        <fullName evidence="11">Vitamin B12 transport ATP-binding protein BacA</fullName>
    </submittedName>
</protein>
<dbReference type="Proteomes" id="UP000216052">
    <property type="component" value="Chromosome"/>
</dbReference>
<evidence type="ECO:0000256" key="7">
    <source>
        <dbReference type="ARBA" id="ARBA00023136"/>
    </source>
</evidence>
<comment type="subcellular location">
    <subcellularLocation>
        <location evidence="1">Cell membrane</location>
        <topology evidence="1">Multi-pass membrane protein</topology>
    </subcellularLocation>
</comment>
<feature type="domain" description="ABC transporter" evidence="9">
    <location>
        <begin position="355"/>
        <end position="566"/>
    </location>
</feature>
<dbReference type="GO" id="GO:0005524">
    <property type="term" value="F:ATP binding"/>
    <property type="evidence" value="ECO:0007669"/>
    <property type="project" value="UniProtKB-KW"/>
</dbReference>
<keyword evidence="7 8" id="KW-0472">Membrane</keyword>
<evidence type="ECO:0000256" key="4">
    <source>
        <dbReference type="ARBA" id="ARBA00022741"/>
    </source>
</evidence>
<dbReference type="Gene3D" id="1.20.1560.10">
    <property type="entry name" value="ABC transporter type 1, transmembrane domain"/>
    <property type="match status" value="1"/>
</dbReference>
<evidence type="ECO:0000256" key="3">
    <source>
        <dbReference type="ARBA" id="ARBA00022692"/>
    </source>
</evidence>
<evidence type="ECO:0000313" key="12">
    <source>
        <dbReference type="Proteomes" id="UP000216052"/>
    </source>
</evidence>
<dbReference type="InterPro" id="IPR050835">
    <property type="entry name" value="ABC_transporter_sub-D"/>
</dbReference>
<accession>A0ABZ3IYG9</accession>
<proteinExistence type="predicted"/>
<keyword evidence="4" id="KW-0547">Nucleotide-binding</keyword>
<dbReference type="PANTHER" id="PTHR11384:SF59">
    <property type="entry name" value="LYSOSOMAL COBALAMIN TRANSPORTER ABCD4"/>
    <property type="match status" value="1"/>
</dbReference>
<dbReference type="Pfam" id="PF00005">
    <property type="entry name" value="ABC_tran"/>
    <property type="match status" value="1"/>
</dbReference>
<evidence type="ECO:0000313" key="11">
    <source>
        <dbReference type="EMBL" id="XFO71040.1"/>
    </source>
</evidence>
<dbReference type="RefSeq" id="WP_093793580.1">
    <property type="nucleotide sequence ID" value="NZ_CP155571.1"/>
</dbReference>
<dbReference type="PROSITE" id="PS50929">
    <property type="entry name" value="ABC_TM1F"/>
    <property type="match status" value="1"/>
</dbReference>
<feature type="transmembrane region" description="Helical" evidence="8">
    <location>
        <begin position="262"/>
        <end position="281"/>
    </location>
</feature>
<dbReference type="SUPFAM" id="SSF52540">
    <property type="entry name" value="P-loop containing nucleoside triphosphate hydrolases"/>
    <property type="match status" value="1"/>
</dbReference>
<evidence type="ECO:0000256" key="1">
    <source>
        <dbReference type="ARBA" id="ARBA00004651"/>
    </source>
</evidence>
<dbReference type="PANTHER" id="PTHR11384">
    <property type="entry name" value="ATP-BINDING CASSETTE, SUB-FAMILY D MEMBER"/>
    <property type="match status" value="1"/>
</dbReference>
<feature type="transmembrane region" description="Helical" evidence="8">
    <location>
        <begin position="17"/>
        <end position="36"/>
    </location>
</feature>
<dbReference type="InterPro" id="IPR017871">
    <property type="entry name" value="ABC_transporter-like_CS"/>
</dbReference>
<feature type="domain" description="ABC transmembrane type-1" evidence="10">
    <location>
        <begin position="19"/>
        <end position="321"/>
    </location>
</feature>
<evidence type="ECO:0000256" key="8">
    <source>
        <dbReference type="SAM" id="Phobius"/>
    </source>
</evidence>
<dbReference type="Pfam" id="PF06472">
    <property type="entry name" value="ABC_membrane_2"/>
    <property type="match status" value="1"/>
</dbReference>
<evidence type="ECO:0000256" key="2">
    <source>
        <dbReference type="ARBA" id="ARBA00022448"/>
    </source>
</evidence>
<evidence type="ECO:0000259" key="10">
    <source>
        <dbReference type="PROSITE" id="PS50929"/>
    </source>
</evidence>
<dbReference type="InterPro" id="IPR003439">
    <property type="entry name" value="ABC_transporter-like_ATP-bd"/>
</dbReference>
<keyword evidence="3 8" id="KW-0812">Transmembrane</keyword>
<gene>
    <name evidence="11" type="primary">bacA_2</name>
    <name evidence="11" type="ORF">SPACI_010400</name>
</gene>
<reference evidence="11" key="1">
    <citation type="submission" date="2024-05" db="EMBL/GenBank/DDBJ databases">
        <title>Isolation and characterization of Sporomusa carbonis sp. nov., a carboxydotrophic hydrogenogen in the genus of Sporomusa isolated from a charcoal burning pile.</title>
        <authorList>
            <person name="Boeer T."/>
            <person name="Rosenbaum F."/>
            <person name="Eysell L."/>
            <person name="Mueller V."/>
            <person name="Daniel R."/>
            <person name="Poehlein A."/>
        </authorList>
    </citation>
    <scope>NUCLEOTIDE SEQUENCE [LARGE SCALE GENOMIC DNA]</scope>
    <source>
        <strain evidence="11">DSM 3132</strain>
    </source>
</reference>
<evidence type="ECO:0000256" key="5">
    <source>
        <dbReference type="ARBA" id="ARBA00022840"/>
    </source>
</evidence>
<organism evidence="11 12">
    <name type="scientific">Sporomusa acidovorans (strain ATCC 49682 / DSM 3132 / Mol)</name>
    <dbReference type="NCBI Taxonomy" id="1123286"/>
    <lineage>
        <taxon>Bacteria</taxon>
        <taxon>Bacillati</taxon>
        <taxon>Bacillota</taxon>
        <taxon>Negativicutes</taxon>
        <taxon>Selenomonadales</taxon>
        <taxon>Sporomusaceae</taxon>
        <taxon>Sporomusa</taxon>
    </lineage>
</organism>
<name>A0ABZ3IYG9_SPOA4</name>
<dbReference type="PROSITE" id="PS50893">
    <property type="entry name" value="ABC_TRANSPORTER_2"/>
    <property type="match status" value="1"/>
</dbReference>
<evidence type="ECO:0000256" key="6">
    <source>
        <dbReference type="ARBA" id="ARBA00022989"/>
    </source>
</evidence>
<dbReference type="PROSITE" id="PS00211">
    <property type="entry name" value="ABC_TRANSPORTER_1"/>
    <property type="match status" value="1"/>
</dbReference>
<feature type="transmembrane region" description="Helical" evidence="8">
    <location>
        <begin position="138"/>
        <end position="157"/>
    </location>
</feature>